<feature type="domain" description="PilZ" evidence="1">
    <location>
        <begin position="2"/>
        <end position="82"/>
    </location>
</feature>
<keyword evidence="3" id="KW-1185">Reference proteome</keyword>
<proteinExistence type="predicted"/>
<accession>A0A975FZH5</accession>
<gene>
    <name evidence="2" type="ORF">KCG34_25330</name>
</gene>
<organism evidence="2 3">
    <name type="scientific">Phenylobacterium montanum</name>
    <dbReference type="NCBI Taxonomy" id="2823693"/>
    <lineage>
        <taxon>Bacteria</taxon>
        <taxon>Pseudomonadati</taxon>
        <taxon>Pseudomonadota</taxon>
        <taxon>Alphaproteobacteria</taxon>
        <taxon>Caulobacterales</taxon>
        <taxon>Caulobacteraceae</taxon>
        <taxon>Phenylobacterium</taxon>
    </lineage>
</organism>
<dbReference type="SUPFAM" id="SSF141371">
    <property type="entry name" value="PilZ domain-like"/>
    <property type="match status" value="1"/>
</dbReference>
<dbReference type="RefSeq" id="WP_211938361.1">
    <property type="nucleotide sequence ID" value="NZ_CP073078.1"/>
</dbReference>
<evidence type="ECO:0000313" key="2">
    <source>
        <dbReference type="EMBL" id="QUD88310.1"/>
    </source>
</evidence>
<name>A0A975FZH5_9CAUL</name>
<sequence length="89" mass="9755">MERRRAVRIPVAWAARISNADAAFEAECMIVDISATGARISFQGSGQLPKRLELFVVQSNSLMGATVIWQLGRDAGLDFDERQSPESMG</sequence>
<dbReference type="Proteomes" id="UP000676409">
    <property type="component" value="Chromosome"/>
</dbReference>
<evidence type="ECO:0000313" key="3">
    <source>
        <dbReference type="Proteomes" id="UP000676409"/>
    </source>
</evidence>
<dbReference type="Gene3D" id="2.40.10.220">
    <property type="entry name" value="predicted glycosyltransferase like domains"/>
    <property type="match status" value="1"/>
</dbReference>
<protein>
    <submittedName>
        <fullName evidence="2">PilZ domain-containing protein</fullName>
    </submittedName>
</protein>
<dbReference type="GO" id="GO:0035438">
    <property type="term" value="F:cyclic-di-GMP binding"/>
    <property type="evidence" value="ECO:0007669"/>
    <property type="project" value="InterPro"/>
</dbReference>
<dbReference type="EMBL" id="CP073078">
    <property type="protein sequence ID" value="QUD88310.1"/>
    <property type="molecule type" value="Genomic_DNA"/>
</dbReference>
<dbReference type="KEGG" id="caul:KCG34_25330"/>
<dbReference type="Pfam" id="PF07238">
    <property type="entry name" value="PilZ"/>
    <property type="match status" value="1"/>
</dbReference>
<evidence type="ECO:0000259" key="1">
    <source>
        <dbReference type="Pfam" id="PF07238"/>
    </source>
</evidence>
<dbReference type="InterPro" id="IPR009875">
    <property type="entry name" value="PilZ_domain"/>
</dbReference>
<reference evidence="2" key="1">
    <citation type="submission" date="2021-04" db="EMBL/GenBank/DDBJ databases">
        <title>The complete genome sequence of Caulobacter sp. S6.</title>
        <authorList>
            <person name="Tang Y."/>
            <person name="Ouyang W."/>
            <person name="Liu Q."/>
            <person name="Huang B."/>
            <person name="Guo Z."/>
            <person name="Lei P."/>
        </authorList>
    </citation>
    <scope>NUCLEOTIDE SEQUENCE</scope>
    <source>
        <strain evidence="2">S6</strain>
    </source>
</reference>
<dbReference type="AlphaFoldDB" id="A0A975FZH5"/>